<dbReference type="EMBL" id="JAPFFF010000027">
    <property type="protein sequence ID" value="KAK8847794.1"/>
    <property type="molecule type" value="Genomic_DNA"/>
</dbReference>
<dbReference type="SUPFAM" id="SSF52058">
    <property type="entry name" value="L domain-like"/>
    <property type="match status" value="1"/>
</dbReference>
<dbReference type="Proteomes" id="UP001470230">
    <property type="component" value="Unassembled WGS sequence"/>
</dbReference>
<accession>A0ABR2HJ31</accession>
<comment type="caution">
    <text evidence="1">The sequence shown here is derived from an EMBL/GenBank/DDBJ whole genome shotgun (WGS) entry which is preliminary data.</text>
</comment>
<dbReference type="InterPro" id="IPR026906">
    <property type="entry name" value="LRR_5"/>
</dbReference>
<evidence type="ECO:0000313" key="2">
    <source>
        <dbReference type="Proteomes" id="UP001470230"/>
    </source>
</evidence>
<gene>
    <name evidence="1" type="ORF">M9Y10_018826</name>
</gene>
<sequence>MTKYYNCSFFPNEFNEKEYSFFLNLAQYDYTATVDFILKKLNVQVDKNDAFQICNDNEIFEMAQILLNNKVIDLYKFEDCYSVRQITIPSFITKIPECSFKRCSSLMQVEIPSSITLFGYDSFKSCKSLIYITIPSSVELIDDGCFYNC</sequence>
<proteinExistence type="predicted"/>
<name>A0ABR2HJ31_9EUKA</name>
<reference evidence="1 2" key="1">
    <citation type="submission" date="2024-04" db="EMBL/GenBank/DDBJ databases">
        <title>Tritrichomonas musculus Genome.</title>
        <authorList>
            <person name="Alves-Ferreira E."/>
            <person name="Grigg M."/>
            <person name="Lorenzi H."/>
            <person name="Galac M."/>
        </authorList>
    </citation>
    <scope>NUCLEOTIDE SEQUENCE [LARGE SCALE GENOMIC DNA]</scope>
    <source>
        <strain evidence="1 2">EAF2021</strain>
    </source>
</reference>
<keyword evidence="2" id="KW-1185">Reference proteome</keyword>
<dbReference type="Pfam" id="PF13306">
    <property type="entry name" value="LRR_5"/>
    <property type="match status" value="1"/>
</dbReference>
<dbReference type="Gene3D" id="3.80.10.10">
    <property type="entry name" value="Ribonuclease Inhibitor"/>
    <property type="match status" value="1"/>
</dbReference>
<protein>
    <submittedName>
        <fullName evidence="1">Uncharacterized protein</fullName>
    </submittedName>
</protein>
<evidence type="ECO:0000313" key="1">
    <source>
        <dbReference type="EMBL" id="KAK8847794.1"/>
    </source>
</evidence>
<dbReference type="InterPro" id="IPR032675">
    <property type="entry name" value="LRR_dom_sf"/>
</dbReference>
<organism evidence="1 2">
    <name type="scientific">Tritrichomonas musculus</name>
    <dbReference type="NCBI Taxonomy" id="1915356"/>
    <lineage>
        <taxon>Eukaryota</taxon>
        <taxon>Metamonada</taxon>
        <taxon>Parabasalia</taxon>
        <taxon>Tritrichomonadida</taxon>
        <taxon>Tritrichomonadidae</taxon>
        <taxon>Tritrichomonas</taxon>
    </lineage>
</organism>